<dbReference type="CDD" id="cd00093">
    <property type="entry name" value="HTH_XRE"/>
    <property type="match status" value="1"/>
</dbReference>
<dbReference type="PANTHER" id="PTHR11106">
    <property type="entry name" value="GANGLIOSIDE INDUCED DIFFERENTIATION ASSOCIATED PROTEIN 2-RELATED"/>
    <property type="match status" value="1"/>
</dbReference>
<protein>
    <submittedName>
        <fullName evidence="2">O-acetyl-ADP-ribose deacetylase (Regulator of RNase III)</fullName>
    </submittedName>
</protein>
<dbReference type="InterPro" id="IPR010982">
    <property type="entry name" value="Lambda_DNA-bd_dom_sf"/>
</dbReference>
<dbReference type="RefSeq" id="WP_101496263.1">
    <property type="nucleotide sequence ID" value="NZ_LNJZ01000005.1"/>
</dbReference>
<reference evidence="2 3" key="1">
    <citation type="submission" date="2019-03" db="EMBL/GenBank/DDBJ databases">
        <title>Genomic Encyclopedia of Type Strains, Phase IV (KMG-IV): sequencing the most valuable type-strain genomes for metagenomic binning, comparative biology and taxonomic classification.</title>
        <authorList>
            <person name="Goeker M."/>
        </authorList>
    </citation>
    <scope>NUCLEOTIDE SEQUENCE [LARGE SCALE GENOMIC DNA]</scope>
    <source>
        <strain evidence="2 3">DSM 28679</strain>
    </source>
</reference>
<dbReference type="Gene3D" id="3.40.220.10">
    <property type="entry name" value="Leucine Aminopeptidase, subunit E, domain 1"/>
    <property type="match status" value="1"/>
</dbReference>
<dbReference type="PANTHER" id="PTHR11106:SF27">
    <property type="entry name" value="MACRO DOMAIN-CONTAINING PROTEIN"/>
    <property type="match status" value="1"/>
</dbReference>
<evidence type="ECO:0000313" key="3">
    <source>
        <dbReference type="Proteomes" id="UP000294575"/>
    </source>
</evidence>
<dbReference type="OrthoDB" id="6194521at2"/>
<name>A0A4R6U049_9GAMM</name>
<dbReference type="GO" id="GO:0003677">
    <property type="term" value="F:DNA binding"/>
    <property type="evidence" value="ECO:0007669"/>
    <property type="project" value="InterPro"/>
</dbReference>
<dbReference type="SUPFAM" id="SSF52949">
    <property type="entry name" value="Macro domain-like"/>
    <property type="match status" value="1"/>
</dbReference>
<dbReference type="SMART" id="SM00506">
    <property type="entry name" value="A1pp"/>
    <property type="match status" value="1"/>
</dbReference>
<dbReference type="EMBL" id="SNYK01000004">
    <property type="protein sequence ID" value="TDQ38552.1"/>
    <property type="molecule type" value="Genomic_DNA"/>
</dbReference>
<accession>A0A4R6U049</accession>
<evidence type="ECO:0000259" key="1">
    <source>
        <dbReference type="PROSITE" id="PS51154"/>
    </source>
</evidence>
<dbReference type="CDD" id="cd02908">
    <property type="entry name" value="Macro_OAADPr_deacetylase"/>
    <property type="match status" value="1"/>
</dbReference>
<evidence type="ECO:0000313" key="2">
    <source>
        <dbReference type="EMBL" id="TDQ38552.1"/>
    </source>
</evidence>
<dbReference type="AlphaFoldDB" id="A0A4R6U049"/>
<dbReference type="SUPFAM" id="SSF47413">
    <property type="entry name" value="lambda repressor-like DNA-binding domains"/>
    <property type="match status" value="1"/>
</dbReference>
<proteinExistence type="predicted"/>
<dbReference type="InterPro" id="IPR043472">
    <property type="entry name" value="Macro_dom-like"/>
</dbReference>
<dbReference type="Gene3D" id="1.10.260.40">
    <property type="entry name" value="lambda repressor-like DNA-binding domains"/>
    <property type="match status" value="1"/>
</dbReference>
<dbReference type="PROSITE" id="PS51154">
    <property type="entry name" value="MACRO"/>
    <property type="match status" value="1"/>
</dbReference>
<comment type="caution">
    <text evidence="2">The sequence shown here is derived from an EMBL/GenBank/DDBJ whole genome shotgun (WGS) entry which is preliminary data.</text>
</comment>
<gene>
    <name evidence="2" type="ORF">DFQ45_104127</name>
</gene>
<organism evidence="2 3">
    <name type="scientific">Thiopseudomonas denitrificans</name>
    <dbReference type="NCBI Taxonomy" id="1501432"/>
    <lineage>
        <taxon>Bacteria</taxon>
        <taxon>Pseudomonadati</taxon>
        <taxon>Pseudomonadota</taxon>
        <taxon>Gammaproteobacteria</taxon>
        <taxon>Pseudomonadales</taxon>
        <taxon>Pseudomonadaceae</taxon>
        <taxon>Thiopseudomonas</taxon>
    </lineage>
</organism>
<dbReference type="InterPro" id="IPR001387">
    <property type="entry name" value="Cro/C1-type_HTH"/>
</dbReference>
<dbReference type="Proteomes" id="UP000294575">
    <property type="component" value="Unassembled WGS sequence"/>
</dbReference>
<dbReference type="InterPro" id="IPR002589">
    <property type="entry name" value="Macro_dom"/>
</dbReference>
<keyword evidence="3" id="KW-1185">Reference proteome</keyword>
<dbReference type="Pfam" id="PF01661">
    <property type="entry name" value="Macro"/>
    <property type="match status" value="1"/>
</dbReference>
<sequence length="337" mass="37382">MPLQIVRQDITRMQVDAIVNAANPQLAQGGGVCGAIFTAAGAPQMEQACAALAPIAVGEAVITPGFALPARHVIHTSGPVHSQYSPQRSEQLLRSAYINSLQLAHEQGCASIAFPLISSGIYGYPKEQALQVARDSILEFLQAQDDELDVYLVVFDKSAFQLSQSLLGRVASYIDEHLVEEIEDLHGRFARSRQVIGVTEEPANTEFSRYPRYGSKEWPQPMLELGEPFEVHLLRLIREKNMTEVEVYKRANISRKLFSKIRSGKGYVPGKRTILALAVALELDLEQTACLLGHAGFALASNQRFDVIIKHFIELRSYNIFEINEVLFQFDQALLGC</sequence>
<feature type="domain" description="Macro" evidence="1">
    <location>
        <begin position="1"/>
        <end position="171"/>
    </location>
</feature>